<keyword evidence="7" id="KW-1185">Reference proteome</keyword>
<gene>
    <name evidence="6" type="ORF">KIH27_13715</name>
</gene>
<protein>
    <recommendedName>
        <fullName evidence="4">5-formyltetrahydrofolate cyclo-ligase</fullName>
        <ecNumber evidence="4">6.3.3.2</ecNumber>
    </recommendedName>
</protein>
<dbReference type="NCBIfam" id="TIGR02727">
    <property type="entry name" value="MTHFS_bact"/>
    <property type="match status" value="1"/>
</dbReference>
<dbReference type="InterPro" id="IPR024185">
    <property type="entry name" value="FTHF_cligase-like_sf"/>
</dbReference>
<keyword evidence="6" id="KW-0436">Ligase</keyword>
<dbReference type="PIRSF" id="PIRSF006806">
    <property type="entry name" value="FTHF_cligase"/>
    <property type="match status" value="1"/>
</dbReference>
<keyword evidence="4" id="KW-0479">Metal-binding</keyword>
<dbReference type="EC" id="6.3.3.2" evidence="4"/>
<keyword evidence="3 4" id="KW-0067">ATP-binding</keyword>
<evidence type="ECO:0000256" key="5">
    <source>
        <dbReference type="SAM" id="MobiDB-lite"/>
    </source>
</evidence>
<sequence length="212" mass="22240">MTRRPAIETKSALRARLLAARRAAGDDVRDAEARALANALENALEHLVSPGSTVCAYVPVGAEPGGLDLLDVLLRRGARVLLPVVRTGDDGTPEPLAWGEYRSGQLVTARFGLLEPAPPLLPPAALADADLVVVPALAVDRRGGRLGRGAGYYDRSLALRAPRARLVAVVRDAELVDELPVEPHDVPMTHALTPGRGLVPLECPGPNGGSST</sequence>
<dbReference type="Gene3D" id="3.40.50.10420">
    <property type="entry name" value="NagB/RpiA/CoA transferase-like"/>
    <property type="match status" value="1"/>
</dbReference>
<evidence type="ECO:0000313" key="6">
    <source>
        <dbReference type="EMBL" id="MBS9534646.1"/>
    </source>
</evidence>
<comment type="similarity">
    <text evidence="1 4">Belongs to the 5-formyltetrahydrofolate cyclo-ligase family.</text>
</comment>
<evidence type="ECO:0000256" key="2">
    <source>
        <dbReference type="ARBA" id="ARBA00022741"/>
    </source>
</evidence>
<dbReference type="GO" id="GO:0030272">
    <property type="term" value="F:5-formyltetrahydrofolate cyclo-ligase activity"/>
    <property type="evidence" value="ECO:0007669"/>
    <property type="project" value="UniProtKB-EC"/>
</dbReference>
<proteinExistence type="inferred from homology"/>
<comment type="cofactor">
    <cofactor evidence="4">
        <name>Mg(2+)</name>
        <dbReference type="ChEBI" id="CHEBI:18420"/>
    </cofactor>
</comment>
<dbReference type="EMBL" id="JAHCLR010000027">
    <property type="protein sequence ID" value="MBS9534646.1"/>
    <property type="molecule type" value="Genomic_DNA"/>
</dbReference>
<name>A0ABS5RK26_9MYCO</name>
<dbReference type="Pfam" id="PF01812">
    <property type="entry name" value="5-FTHF_cyc-lig"/>
    <property type="match status" value="1"/>
</dbReference>
<keyword evidence="4" id="KW-0460">Magnesium</keyword>
<evidence type="ECO:0000313" key="7">
    <source>
        <dbReference type="Proteomes" id="UP001519535"/>
    </source>
</evidence>
<dbReference type="PANTHER" id="PTHR23407:SF1">
    <property type="entry name" value="5-FORMYLTETRAHYDROFOLATE CYCLO-LIGASE"/>
    <property type="match status" value="1"/>
</dbReference>
<keyword evidence="2 4" id="KW-0547">Nucleotide-binding</keyword>
<evidence type="ECO:0000256" key="1">
    <source>
        <dbReference type="ARBA" id="ARBA00010638"/>
    </source>
</evidence>
<dbReference type="Proteomes" id="UP001519535">
    <property type="component" value="Unassembled WGS sequence"/>
</dbReference>
<accession>A0ABS5RK26</accession>
<dbReference type="InterPro" id="IPR002698">
    <property type="entry name" value="FTHF_cligase"/>
</dbReference>
<comment type="caution">
    <text evidence="6">The sequence shown here is derived from an EMBL/GenBank/DDBJ whole genome shotgun (WGS) entry which is preliminary data.</text>
</comment>
<dbReference type="RefSeq" id="WP_214093511.1">
    <property type="nucleotide sequence ID" value="NZ_JAHCLR010000027.1"/>
</dbReference>
<evidence type="ECO:0000256" key="3">
    <source>
        <dbReference type="ARBA" id="ARBA00022840"/>
    </source>
</evidence>
<dbReference type="InterPro" id="IPR037171">
    <property type="entry name" value="NagB/RpiA_transferase-like"/>
</dbReference>
<dbReference type="PANTHER" id="PTHR23407">
    <property type="entry name" value="ATPASE INHIBITOR/5-FORMYLTETRAHYDROFOLATE CYCLO-LIGASE"/>
    <property type="match status" value="1"/>
</dbReference>
<evidence type="ECO:0000256" key="4">
    <source>
        <dbReference type="RuleBase" id="RU361279"/>
    </source>
</evidence>
<dbReference type="SUPFAM" id="SSF100950">
    <property type="entry name" value="NagB/RpiA/CoA transferase-like"/>
    <property type="match status" value="1"/>
</dbReference>
<feature type="region of interest" description="Disordered" evidence="5">
    <location>
        <begin position="187"/>
        <end position="212"/>
    </location>
</feature>
<organism evidence="6 7">
    <name type="scientific">Mycolicibacter acidiphilus</name>
    <dbReference type="NCBI Taxonomy" id="2835306"/>
    <lineage>
        <taxon>Bacteria</taxon>
        <taxon>Bacillati</taxon>
        <taxon>Actinomycetota</taxon>
        <taxon>Actinomycetes</taxon>
        <taxon>Mycobacteriales</taxon>
        <taxon>Mycobacteriaceae</taxon>
        <taxon>Mycolicibacter</taxon>
    </lineage>
</organism>
<reference evidence="6 7" key="1">
    <citation type="submission" date="2021-05" db="EMBL/GenBank/DDBJ databases">
        <title>Mycobacterium acidophilum sp. nov., an extremely acid-tolerant member of the genus Mycobacterium.</title>
        <authorList>
            <person name="Xia J."/>
        </authorList>
    </citation>
    <scope>NUCLEOTIDE SEQUENCE [LARGE SCALE GENOMIC DNA]</scope>
    <source>
        <strain evidence="6 7">M1</strain>
    </source>
</reference>
<comment type="catalytic activity">
    <reaction evidence="4">
        <text>(6S)-5-formyl-5,6,7,8-tetrahydrofolate + ATP = (6R)-5,10-methenyltetrahydrofolate + ADP + phosphate</text>
        <dbReference type="Rhea" id="RHEA:10488"/>
        <dbReference type="ChEBI" id="CHEBI:30616"/>
        <dbReference type="ChEBI" id="CHEBI:43474"/>
        <dbReference type="ChEBI" id="CHEBI:57455"/>
        <dbReference type="ChEBI" id="CHEBI:57457"/>
        <dbReference type="ChEBI" id="CHEBI:456216"/>
        <dbReference type="EC" id="6.3.3.2"/>
    </reaction>
</comment>